<comment type="similarity">
    <text evidence="1 4">Belongs to the acetyltransferase Eis family.</text>
</comment>
<name>A0ABP5YPI9_STRLO</name>
<evidence type="ECO:0000256" key="5">
    <source>
        <dbReference type="SAM" id="MobiDB-lite"/>
    </source>
</evidence>
<dbReference type="Pfam" id="PF13530">
    <property type="entry name" value="SCP2_2"/>
    <property type="match status" value="1"/>
</dbReference>
<dbReference type="EMBL" id="BAAASG010000005">
    <property type="protein sequence ID" value="GAA2481085.1"/>
    <property type="molecule type" value="Genomic_DNA"/>
</dbReference>
<feature type="active site" description="Proton acceptor; via carboxylate" evidence="4">
    <location>
        <position position="452"/>
    </location>
</feature>
<protein>
    <submittedName>
        <fullName evidence="7">GNAT family N-acetyltransferase</fullName>
    </submittedName>
</protein>
<dbReference type="Gene3D" id="3.30.1050.10">
    <property type="entry name" value="SCP2 sterol-binding domain"/>
    <property type="match status" value="1"/>
</dbReference>
<comment type="subunit">
    <text evidence="4">Homohexamer; trimer of dimers.</text>
</comment>
<evidence type="ECO:0000313" key="8">
    <source>
        <dbReference type="Proteomes" id="UP001501777"/>
    </source>
</evidence>
<organism evidence="7 8">
    <name type="scientific">Streptomyces longisporus</name>
    <dbReference type="NCBI Taxonomy" id="1948"/>
    <lineage>
        <taxon>Bacteria</taxon>
        <taxon>Bacillati</taxon>
        <taxon>Actinomycetota</taxon>
        <taxon>Actinomycetes</taxon>
        <taxon>Kitasatosporales</taxon>
        <taxon>Streptomycetaceae</taxon>
        <taxon>Streptomyces</taxon>
    </lineage>
</organism>
<evidence type="ECO:0000256" key="3">
    <source>
        <dbReference type="ARBA" id="ARBA00023315"/>
    </source>
</evidence>
<evidence type="ECO:0000313" key="7">
    <source>
        <dbReference type="EMBL" id="GAA2481085.1"/>
    </source>
</evidence>
<dbReference type="InterPro" id="IPR025559">
    <property type="entry name" value="Eis_dom"/>
</dbReference>
<evidence type="ECO:0000256" key="4">
    <source>
        <dbReference type="HAMAP-Rule" id="MF_01812"/>
    </source>
</evidence>
<comment type="caution">
    <text evidence="7">The sequence shown here is derived from an EMBL/GenBank/DDBJ whole genome shotgun (WGS) entry which is preliminary data.</text>
</comment>
<dbReference type="InterPro" id="IPR000182">
    <property type="entry name" value="GNAT_dom"/>
</dbReference>
<feature type="active site" description="Proton donor" evidence="4">
    <location>
        <position position="163"/>
    </location>
</feature>
<dbReference type="SUPFAM" id="SSF55718">
    <property type="entry name" value="SCP-like"/>
    <property type="match status" value="1"/>
</dbReference>
<dbReference type="InterPro" id="IPR022902">
    <property type="entry name" value="NAcTrfase_Eis"/>
</dbReference>
<comment type="caution">
    <text evidence="4">Lacks conserved residue(s) required for the propagation of feature annotation.</text>
</comment>
<gene>
    <name evidence="7" type="ORF">GCM10010276_17330</name>
</gene>
<feature type="region of interest" description="Disordered" evidence="5">
    <location>
        <begin position="1"/>
        <end position="41"/>
    </location>
</feature>
<accession>A0ABP5YPI9</accession>
<dbReference type="HAMAP" id="MF_01812">
    <property type="entry name" value="Eis"/>
    <property type="match status" value="1"/>
</dbReference>
<evidence type="ECO:0000259" key="6">
    <source>
        <dbReference type="PROSITE" id="PS51186"/>
    </source>
</evidence>
<evidence type="ECO:0000256" key="2">
    <source>
        <dbReference type="ARBA" id="ARBA00022679"/>
    </source>
</evidence>
<reference evidence="8" key="1">
    <citation type="journal article" date="2019" name="Int. J. Syst. Evol. Microbiol.">
        <title>The Global Catalogue of Microorganisms (GCM) 10K type strain sequencing project: providing services to taxonomists for standard genome sequencing and annotation.</title>
        <authorList>
            <consortium name="The Broad Institute Genomics Platform"/>
            <consortium name="The Broad Institute Genome Sequencing Center for Infectious Disease"/>
            <person name="Wu L."/>
            <person name="Ma J."/>
        </authorList>
    </citation>
    <scope>NUCLEOTIDE SEQUENCE [LARGE SCALE GENOMIC DNA]</scope>
    <source>
        <strain evidence="8">JCM 4395</strain>
    </source>
</reference>
<dbReference type="InterPro" id="IPR036527">
    <property type="entry name" value="SCP2_sterol-bd_dom_sf"/>
</dbReference>
<evidence type="ECO:0000256" key="1">
    <source>
        <dbReference type="ARBA" id="ARBA00009213"/>
    </source>
</evidence>
<dbReference type="PANTHER" id="PTHR37817:SF1">
    <property type="entry name" value="N-ACETYLTRANSFERASE EIS"/>
    <property type="match status" value="1"/>
</dbReference>
<dbReference type="Proteomes" id="UP001501777">
    <property type="component" value="Unassembled WGS sequence"/>
</dbReference>
<feature type="binding site" evidence="4">
    <location>
        <begin position="130"/>
        <end position="135"/>
    </location>
    <ligand>
        <name>acetyl-CoA</name>
        <dbReference type="ChEBI" id="CHEBI:57288"/>
    </ligand>
</feature>
<dbReference type="InterPro" id="IPR016181">
    <property type="entry name" value="Acyl_CoA_acyltransferase"/>
</dbReference>
<dbReference type="NCBIfam" id="NF002367">
    <property type="entry name" value="PRK01346.1-4"/>
    <property type="match status" value="1"/>
</dbReference>
<keyword evidence="2 4" id="KW-0808">Transferase</keyword>
<dbReference type="SUPFAM" id="SSF55729">
    <property type="entry name" value="Acyl-CoA N-acyltransferases (Nat)"/>
    <property type="match status" value="1"/>
</dbReference>
<keyword evidence="3 4" id="KW-0012">Acyltransferase</keyword>
<dbReference type="PANTHER" id="PTHR37817">
    <property type="entry name" value="N-ACETYLTRANSFERASE EIS"/>
    <property type="match status" value="1"/>
</dbReference>
<dbReference type="PROSITE" id="PS51186">
    <property type="entry name" value="GNAT"/>
    <property type="match status" value="1"/>
</dbReference>
<dbReference type="Pfam" id="PF13527">
    <property type="entry name" value="Acetyltransf_9"/>
    <property type="match status" value="1"/>
</dbReference>
<dbReference type="Pfam" id="PF17668">
    <property type="entry name" value="Acetyltransf_17"/>
    <property type="match status" value="1"/>
</dbReference>
<sequence length="452" mass="49685">MGAKGRSPWDGTGRGGGGEENPRDTTPRCTYRDPMTQAHPDIDVRPITEPEFPEWLRAVKVGFVQQPQVGEPELEARRPQFEPNRYLGAFDGTRCVATFRSFEQQVTAVGGTPVPANAISAVTVTATHRRRGLLTRMMNRDLAAAKERGDLVATLIAAEYPIYGRYGFGPATTTVEWTVDVPRTGLDPRWSGPADGGRIDLVDPEEVRKLGPELHDRVRRTTPGAVTRGDRWWQQHTGEVRVDPKWTEPFFAVYRAADGEVEGLVAYEVDDKWGDAKQPLDTATVRSLIAATPAAERALWSYLCSIDWVTQVKSGQRAPDDLLPLLFPDPRAARITSQADWLWVRILDVVRALESRTYEGSGSLVLEVADAAGLAGGRYRLEASAQGASCTPSTESAELTLGVAELGRLWLGDESVVRLAALGRVQEERAGAARVADALLRTSRRPWCPDMF</sequence>
<dbReference type="InterPro" id="IPR051554">
    <property type="entry name" value="Acetyltransferase_Eis"/>
</dbReference>
<feature type="binding site" evidence="4">
    <location>
        <begin position="122"/>
        <end position="124"/>
    </location>
    <ligand>
        <name>acetyl-CoA</name>
        <dbReference type="ChEBI" id="CHEBI:57288"/>
    </ligand>
</feature>
<proteinExistence type="inferred from homology"/>
<dbReference type="Gene3D" id="3.40.630.30">
    <property type="match status" value="2"/>
</dbReference>
<feature type="domain" description="N-acetyltransferase" evidence="6">
    <location>
        <begin position="42"/>
        <end position="193"/>
    </location>
</feature>
<keyword evidence="8" id="KW-1185">Reference proteome</keyword>
<dbReference type="InterPro" id="IPR041380">
    <property type="entry name" value="Acetyltransf_17"/>
</dbReference>